<dbReference type="VEuPathDB" id="ToxoDB:ETH_00038335"/>
<dbReference type="Proteomes" id="UP000030747">
    <property type="component" value="Unassembled WGS sequence"/>
</dbReference>
<feature type="region of interest" description="Disordered" evidence="1">
    <location>
        <begin position="19"/>
        <end position="75"/>
    </location>
</feature>
<sequence length="75" mass="8802">MTIKLYDFKLFWQFKADWSAPAGRPEQEQQEQEEQQEQQEQEEQQERRPGGSSCRRHGWVLSSGAEIGIGRSKPH</sequence>
<protein>
    <submittedName>
        <fullName evidence="2">Uncharacterized protein</fullName>
    </submittedName>
</protein>
<proteinExistence type="predicted"/>
<accession>U6L2S7</accession>
<evidence type="ECO:0000313" key="3">
    <source>
        <dbReference type="Proteomes" id="UP000030747"/>
    </source>
</evidence>
<organism evidence="2 3">
    <name type="scientific">Eimeria tenella</name>
    <name type="common">Coccidian parasite</name>
    <dbReference type="NCBI Taxonomy" id="5802"/>
    <lineage>
        <taxon>Eukaryota</taxon>
        <taxon>Sar</taxon>
        <taxon>Alveolata</taxon>
        <taxon>Apicomplexa</taxon>
        <taxon>Conoidasida</taxon>
        <taxon>Coccidia</taxon>
        <taxon>Eucoccidiorida</taxon>
        <taxon>Eimeriorina</taxon>
        <taxon>Eimeriidae</taxon>
        <taxon>Eimeria</taxon>
    </lineage>
</organism>
<evidence type="ECO:0000313" key="2">
    <source>
        <dbReference type="EMBL" id="CDJ44451.1"/>
    </source>
</evidence>
<keyword evidence="3" id="KW-1185">Reference proteome</keyword>
<dbReference type="RefSeq" id="XP_013235200.1">
    <property type="nucleotide sequence ID" value="XM_013379746.1"/>
</dbReference>
<reference evidence="2" key="2">
    <citation type="submission" date="2013-10" db="EMBL/GenBank/DDBJ databases">
        <authorList>
            <person name="Aslett M."/>
        </authorList>
    </citation>
    <scope>NUCLEOTIDE SEQUENCE [LARGE SCALE GENOMIC DNA]</scope>
    <source>
        <strain evidence="2">Houghton</strain>
    </source>
</reference>
<name>U6L2S7_EIMTE</name>
<feature type="compositionally biased region" description="Acidic residues" evidence="1">
    <location>
        <begin position="28"/>
        <end position="43"/>
    </location>
</feature>
<gene>
    <name evidence="2" type="ORF">ETH_00038335</name>
</gene>
<reference evidence="2" key="1">
    <citation type="submission" date="2013-10" db="EMBL/GenBank/DDBJ databases">
        <title>Genomic analysis of the causative agents of coccidiosis in chickens.</title>
        <authorList>
            <person name="Reid A.J."/>
            <person name="Blake D."/>
            <person name="Billington K."/>
            <person name="Browne H."/>
            <person name="Dunn M."/>
            <person name="Hung S."/>
            <person name="Kawahara F."/>
            <person name="Miranda-Saavedra D."/>
            <person name="Mourier T."/>
            <person name="Nagra H."/>
            <person name="Otto T.D."/>
            <person name="Rawlings N."/>
            <person name="Sanchez A."/>
            <person name="Sanders M."/>
            <person name="Subramaniam C."/>
            <person name="Tay Y."/>
            <person name="Dear P."/>
            <person name="Doerig C."/>
            <person name="Gruber A."/>
            <person name="Parkinson J."/>
            <person name="Shirley M."/>
            <person name="Wan K.L."/>
            <person name="Berriman M."/>
            <person name="Tomley F."/>
            <person name="Pain A."/>
        </authorList>
    </citation>
    <scope>NUCLEOTIDE SEQUENCE [LARGE SCALE GENOMIC DNA]</scope>
    <source>
        <strain evidence="2">Houghton</strain>
    </source>
</reference>
<evidence type="ECO:0000256" key="1">
    <source>
        <dbReference type="SAM" id="MobiDB-lite"/>
    </source>
</evidence>
<dbReference type="GeneID" id="25256708"/>
<dbReference type="AlphaFoldDB" id="U6L2S7"/>
<dbReference type="EMBL" id="HG677108">
    <property type="protein sequence ID" value="CDJ44451.1"/>
    <property type="molecule type" value="Genomic_DNA"/>
</dbReference>